<dbReference type="Proteomes" id="UP000641206">
    <property type="component" value="Unassembled WGS sequence"/>
</dbReference>
<keyword evidence="2" id="KW-1185">Reference proteome</keyword>
<evidence type="ECO:0000313" key="2">
    <source>
        <dbReference type="Proteomes" id="UP000641206"/>
    </source>
</evidence>
<evidence type="ECO:0008006" key="3">
    <source>
        <dbReference type="Google" id="ProtNLM"/>
    </source>
</evidence>
<reference evidence="2" key="1">
    <citation type="journal article" date="2019" name="Int. J. Syst. Evol. Microbiol.">
        <title>The Global Catalogue of Microorganisms (GCM) 10K type strain sequencing project: providing services to taxonomists for standard genome sequencing and annotation.</title>
        <authorList>
            <consortium name="The Broad Institute Genomics Platform"/>
            <consortium name="The Broad Institute Genome Sequencing Center for Infectious Disease"/>
            <person name="Wu L."/>
            <person name="Ma J."/>
        </authorList>
    </citation>
    <scope>NUCLEOTIDE SEQUENCE [LARGE SCALE GENOMIC DNA]</scope>
    <source>
        <strain evidence="2">CGMCC 1.7693</strain>
    </source>
</reference>
<accession>A0ABQ2NU01</accession>
<gene>
    <name evidence="1" type="primary">ypiF</name>
    <name evidence="1" type="ORF">GCM10011346_18880</name>
</gene>
<dbReference type="EMBL" id="BMLW01000005">
    <property type="protein sequence ID" value="GGP10501.1"/>
    <property type="molecule type" value="Genomic_DNA"/>
</dbReference>
<proteinExistence type="predicted"/>
<dbReference type="RefSeq" id="WP_188734204.1">
    <property type="nucleotide sequence ID" value="NZ_BMLW01000005.1"/>
</dbReference>
<protein>
    <recommendedName>
        <fullName evidence="3">DUF2487 family protein</fullName>
    </recommendedName>
</protein>
<evidence type="ECO:0000313" key="1">
    <source>
        <dbReference type="EMBL" id="GGP10501.1"/>
    </source>
</evidence>
<name>A0ABQ2NU01_9BACI</name>
<dbReference type="InterPro" id="IPR019615">
    <property type="entry name" value="DUF2487"/>
</dbReference>
<dbReference type="Pfam" id="PF10673">
    <property type="entry name" value="DUF2487"/>
    <property type="match status" value="1"/>
</dbReference>
<organism evidence="1 2">
    <name type="scientific">Oceanobacillus neutriphilus</name>
    <dbReference type="NCBI Taxonomy" id="531815"/>
    <lineage>
        <taxon>Bacteria</taxon>
        <taxon>Bacillati</taxon>
        <taxon>Bacillota</taxon>
        <taxon>Bacilli</taxon>
        <taxon>Bacillales</taxon>
        <taxon>Bacillaceae</taxon>
        <taxon>Oceanobacillus</taxon>
    </lineage>
</organism>
<sequence length="152" mass="17550">MKWTSVDLQKYNQAKEYIDTVIVPLAPFQIGALEASAKNADQYDILTLFARELEKELMGRIMLAPTYTYIVTAEKSEEVKRLNSWTDHFKKQPFKQVLYISFDPSWRKIANDLEGEFIWLPTASLKGAEPAAVKGIIRDQTMQTVELIKSFW</sequence>
<comment type="caution">
    <text evidence="1">The sequence shown here is derived from an EMBL/GenBank/DDBJ whole genome shotgun (WGS) entry which is preliminary data.</text>
</comment>